<keyword evidence="10" id="KW-0472">Membrane</keyword>
<evidence type="ECO:0000256" key="8">
    <source>
        <dbReference type="ARBA" id="ARBA00022723"/>
    </source>
</evidence>
<keyword evidence="5" id="KW-1003">Cell membrane</keyword>
<evidence type="ECO:0000313" key="16">
    <source>
        <dbReference type="Proteomes" id="UP000694569"/>
    </source>
</evidence>
<dbReference type="Ensembl" id="ENSLLET00000040200.1">
    <property type="protein sequence ID" value="ENSLLEP00000038670.1"/>
    <property type="gene ID" value="ENSLLEG00000024520.1"/>
</dbReference>
<dbReference type="Proteomes" id="UP000694569">
    <property type="component" value="Unplaced"/>
</dbReference>
<reference evidence="15" key="2">
    <citation type="submission" date="2025-09" db="UniProtKB">
        <authorList>
            <consortium name="Ensembl"/>
        </authorList>
    </citation>
    <scope>IDENTIFICATION</scope>
</reference>
<dbReference type="SMART" id="SM01260">
    <property type="entry name" value="LANC_like"/>
    <property type="match status" value="1"/>
</dbReference>
<dbReference type="Pfam" id="PF05147">
    <property type="entry name" value="LANC_like"/>
    <property type="match status" value="1"/>
</dbReference>
<evidence type="ECO:0000256" key="13">
    <source>
        <dbReference type="ARBA" id="ARBA00043169"/>
    </source>
</evidence>
<evidence type="ECO:0000256" key="3">
    <source>
        <dbReference type="ARBA" id="ARBA00007179"/>
    </source>
</evidence>
<evidence type="ECO:0000256" key="4">
    <source>
        <dbReference type="ARBA" id="ARBA00012452"/>
    </source>
</evidence>
<evidence type="ECO:0000256" key="6">
    <source>
        <dbReference type="ARBA" id="ARBA00022490"/>
    </source>
</evidence>
<evidence type="ECO:0000256" key="5">
    <source>
        <dbReference type="ARBA" id="ARBA00022475"/>
    </source>
</evidence>
<comment type="similarity">
    <text evidence="3">Belongs to the LanC-like protein family.</text>
</comment>
<dbReference type="OrthoDB" id="10257263at2759"/>
<dbReference type="SUPFAM" id="SSF158745">
    <property type="entry name" value="LanC-like"/>
    <property type="match status" value="1"/>
</dbReference>
<dbReference type="GO" id="GO:0005975">
    <property type="term" value="P:carbohydrate metabolic process"/>
    <property type="evidence" value="ECO:0007669"/>
    <property type="project" value="InterPro"/>
</dbReference>
<dbReference type="GO" id="GO:0005737">
    <property type="term" value="C:cytoplasm"/>
    <property type="evidence" value="ECO:0007669"/>
    <property type="project" value="UniProtKB-SubCell"/>
</dbReference>
<name>A0A8C5QJH3_9ANUR</name>
<dbReference type="GO" id="GO:0031179">
    <property type="term" value="P:peptide modification"/>
    <property type="evidence" value="ECO:0007669"/>
    <property type="project" value="InterPro"/>
</dbReference>
<dbReference type="GO" id="GO:0005886">
    <property type="term" value="C:plasma membrane"/>
    <property type="evidence" value="ECO:0007669"/>
    <property type="project" value="UniProtKB-SubCell"/>
</dbReference>
<keyword evidence="9" id="KW-0862">Zinc</keyword>
<dbReference type="GeneTree" id="ENSGT00530000063186"/>
<dbReference type="InterPro" id="IPR020464">
    <property type="entry name" value="LanC-like_prot_euk"/>
</dbReference>
<accession>A0A8C5QJH3</accession>
<sequence>MEQRFFQNPFHDYQEQEYSAYNSAGQLTSDFVHRLNSKIKELLQFMEKGLQSADPGDCTTYTGWAGIALLHLHLSNVYGEPSLLLKAQDYVRRSLRCLTRRDVTFLCGDAGPYAIGAAVFHKLGCSNEAEDCIKNLLQMHSLVIKPDSRLPDELIYGRMGYLYSLLFVNKQFGMEMIPSSYIQQVCYIVLLSGEQLAARRNFTAQSPLMYEWYREYYVGPAHGLAGIYYYLMLPVGISWICPPAHKYAPQLHGYAPQLIDMPPQLTHGYAPQLMDRISPPATILTFLGAAGNVSARALVGRTPAATTWDHVIAAGVLPTSARGETFPASPRKVSIVAESSDISFSAARFSHYEVLYFLFRCGFLALRSTVKYLRIPCYSLYASLFSKLYNL</sequence>
<evidence type="ECO:0000256" key="7">
    <source>
        <dbReference type="ARBA" id="ARBA00022679"/>
    </source>
</evidence>
<dbReference type="CDD" id="cd04794">
    <property type="entry name" value="euk_LANCL"/>
    <property type="match status" value="1"/>
</dbReference>
<proteinExistence type="inferred from homology"/>
<dbReference type="PANTHER" id="PTHR12736:SF5">
    <property type="entry name" value="GLUTATHIONE S-TRANSFERASE LANCL1"/>
    <property type="match status" value="1"/>
</dbReference>
<dbReference type="PANTHER" id="PTHR12736">
    <property type="entry name" value="LANC-LIKE PROTEIN"/>
    <property type="match status" value="1"/>
</dbReference>
<comment type="subcellular location">
    <subcellularLocation>
        <location evidence="1">Cell membrane</location>
        <topology evidence="1">Peripheral membrane protein</topology>
    </subcellularLocation>
    <subcellularLocation>
        <location evidence="2">Cytoplasm</location>
    </subcellularLocation>
</comment>
<dbReference type="EC" id="2.5.1.18" evidence="4"/>
<comment type="catalytic activity">
    <reaction evidence="11">
        <text>1-chloro-2,4-dinitrobenzene + glutathione = 2,4-dinitrophenyl-S-glutathione + chloride + H(+)</text>
        <dbReference type="Rhea" id="RHEA:51220"/>
        <dbReference type="ChEBI" id="CHEBI:15378"/>
        <dbReference type="ChEBI" id="CHEBI:17996"/>
        <dbReference type="ChEBI" id="CHEBI:34718"/>
        <dbReference type="ChEBI" id="CHEBI:57925"/>
        <dbReference type="ChEBI" id="CHEBI:133977"/>
        <dbReference type="EC" id="2.5.1.18"/>
    </reaction>
</comment>
<organism evidence="15 16">
    <name type="scientific">Leptobrachium leishanense</name>
    <name type="common">Leishan spiny toad</name>
    <dbReference type="NCBI Taxonomy" id="445787"/>
    <lineage>
        <taxon>Eukaryota</taxon>
        <taxon>Metazoa</taxon>
        <taxon>Chordata</taxon>
        <taxon>Craniata</taxon>
        <taxon>Vertebrata</taxon>
        <taxon>Euteleostomi</taxon>
        <taxon>Amphibia</taxon>
        <taxon>Batrachia</taxon>
        <taxon>Anura</taxon>
        <taxon>Pelobatoidea</taxon>
        <taxon>Megophryidae</taxon>
        <taxon>Leptobrachium</taxon>
    </lineage>
</organism>
<protein>
    <recommendedName>
        <fullName evidence="12">Glutathione S-transferase LANCL1</fullName>
        <ecNumber evidence="4">2.5.1.18</ecNumber>
    </recommendedName>
    <alternativeName>
        <fullName evidence="13">LanC-like protein 1</fullName>
    </alternativeName>
</protein>
<evidence type="ECO:0000313" key="15">
    <source>
        <dbReference type="Ensembl" id="ENSLLEP00000038670.1"/>
    </source>
</evidence>
<dbReference type="InterPro" id="IPR007822">
    <property type="entry name" value="LANC-like"/>
</dbReference>
<keyword evidence="6" id="KW-0963">Cytoplasm</keyword>
<reference evidence="15" key="1">
    <citation type="submission" date="2025-08" db="UniProtKB">
        <authorList>
            <consortium name="Ensembl"/>
        </authorList>
    </citation>
    <scope>IDENTIFICATION</scope>
</reference>
<dbReference type="AlphaFoldDB" id="A0A8C5QJH3"/>
<dbReference type="GO" id="GO:0046872">
    <property type="term" value="F:metal ion binding"/>
    <property type="evidence" value="ECO:0007669"/>
    <property type="project" value="UniProtKB-KW"/>
</dbReference>
<dbReference type="PRINTS" id="PR01951">
    <property type="entry name" value="LANCEUKARYTE"/>
</dbReference>
<keyword evidence="8" id="KW-0479">Metal-binding</keyword>
<evidence type="ECO:0000256" key="12">
    <source>
        <dbReference type="ARBA" id="ARBA00039457"/>
    </source>
</evidence>
<evidence type="ECO:0000256" key="1">
    <source>
        <dbReference type="ARBA" id="ARBA00004202"/>
    </source>
</evidence>
<evidence type="ECO:0000256" key="2">
    <source>
        <dbReference type="ARBA" id="ARBA00004496"/>
    </source>
</evidence>
<dbReference type="InterPro" id="IPR012341">
    <property type="entry name" value="6hp_glycosidase-like_sf"/>
</dbReference>
<evidence type="ECO:0000256" key="14">
    <source>
        <dbReference type="ARBA" id="ARBA00047960"/>
    </source>
</evidence>
<dbReference type="Gene3D" id="1.50.10.10">
    <property type="match status" value="1"/>
</dbReference>
<evidence type="ECO:0000256" key="9">
    <source>
        <dbReference type="ARBA" id="ARBA00022833"/>
    </source>
</evidence>
<evidence type="ECO:0000256" key="10">
    <source>
        <dbReference type="ARBA" id="ARBA00023136"/>
    </source>
</evidence>
<dbReference type="PRINTS" id="PR01950">
    <property type="entry name" value="LANCSUPER"/>
</dbReference>
<dbReference type="GO" id="GO:0004364">
    <property type="term" value="F:glutathione transferase activity"/>
    <property type="evidence" value="ECO:0007669"/>
    <property type="project" value="UniProtKB-EC"/>
</dbReference>
<comment type="catalytic activity">
    <reaction evidence="14">
        <text>RX + glutathione = an S-substituted glutathione + a halide anion + H(+)</text>
        <dbReference type="Rhea" id="RHEA:16437"/>
        <dbReference type="ChEBI" id="CHEBI:15378"/>
        <dbReference type="ChEBI" id="CHEBI:16042"/>
        <dbReference type="ChEBI" id="CHEBI:17792"/>
        <dbReference type="ChEBI" id="CHEBI:57925"/>
        <dbReference type="ChEBI" id="CHEBI:90779"/>
        <dbReference type="EC" id="2.5.1.18"/>
    </reaction>
</comment>
<keyword evidence="16" id="KW-1185">Reference proteome</keyword>
<keyword evidence="7" id="KW-0808">Transferase</keyword>
<evidence type="ECO:0000256" key="11">
    <source>
        <dbReference type="ARBA" id="ARBA00035808"/>
    </source>
</evidence>